<dbReference type="Proteomes" id="UP000324222">
    <property type="component" value="Unassembled WGS sequence"/>
</dbReference>
<evidence type="ECO:0000313" key="1">
    <source>
        <dbReference type="EMBL" id="MPD06276.1"/>
    </source>
</evidence>
<dbReference type="EMBL" id="VSRR010150301">
    <property type="protein sequence ID" value="MPD06276.1"/>
    <property type="molecule type" value="Genomic_DNA"/>
</dbReference>
<protein>
    <submittedName>
        <fullName evidence="1">Uncharacterized protein</fullName>
    </submittedName>
</protein>
<comment type="caution">
    <text evidence="1">The sequence shown here is derived from an EMBL/GenBank/DDBJ whole genome shotgun (WGS) entry which is preliminary data.</text>
</comment>
<proteinExistence type="predicted"/>
<sequence>MIAAITLFSPFNYTTRHSPFVNAWATPHKAYVISLGLVISSHLSVLLSAPHYPVPLYAAVEDLQRGVACGDQGSTKRIATMQKFD</sequence>
<keyword evidence="2" id="KW-1185">Reference proteome</keyword>
<accession>A0A5B7KHH7</accession>
<reference evidence="1 2" key="1">
    <citation type="submission" date="2019-05" db="EMBL/GenBank/DDBJ databases">
        <title>Another draft genome of Portunus trituberculatus and its Hox gene families provides insights of decapod evolution.</title>
        <authorList>
            <person name="Jeong J.-H."/>
            <person name="Song I."/>
            <person name="Kim S."/>
            <person name="Choi T."/>
            <person name="Kim D."/>
            <person name="Ryu S."/>
            <person name="Kim W."/>
        </authorList>
    </citation>
    <scope>NUCLEOTIDE SEQUENCE [LARGE SCALE GENOMIC DNA]</scope>
    <source>
        <tissue evidence="1">Muscle</tissue>
    </source>
</reference>
<dbReference type="AlphaFoldDB" id="A0A5B7KHH7"/>
<evidence type="ECO:0000313" key="2">
    <source>
        <dbReference type="Proteomes" id="UP000324222"/>
    </source>
</evidence>
<organism evidence="1 2">
    <name type="scientific">Portunus trituberculatus</name>
    <name type="common">Swimming crab</name>
    <name type="synonym">Neptunus trituberculatus</name>
    <dbReference type="NCBI Taxonomy" id="210409"/>
    <lineage>
        <taxon>Eukaryota</taxon>
        <taxon>Metazoa</taxon>
        <taxon>Ecdysozoa</taxon>
        <taxon>Arthropoda</taxon>
        <taxon>Crustacea</taxon>
        <taxon>Multicrustacea</taxon>
        <taxon>Malacostraca</taxon>
        <taxon>Eumalacostraca</taxon>
        <taxon>Eucarida</taxon>
        <taxon>Decapoda</taxon>
        <taxon>Pleocyemata</taxon>
        <taxon>Brachyura</taxon>
        <taxon>Eubrachyura</taxon>
        <taxon>Portunoidea</taxon>
        <taxon>Portunidae</taxon>
        <taxon>Portuninae</taxon>
        <taxon>Portunus</taxon>
    </lineage>
</organism>
<gene>
    <name evidence="1" type="ORF">E2C01_102080</name>
</gene>
<name>A0A5B7KHH7_PORTR</name>